<dbReference type="NCBIfam" id="TIGR03083">
    <property type="entry name" value="maleylpyruvate isomerase family mycothiol-dependent enzyme"/>
    <property type="match status" value="1"/>
</dbReference>
<dbReference type="PANTHER" id="PTHR40758:SF1">
    <property type="entry name" value="CONSERVED PROTEIN"/>
    <property type="match status" value="1"/>
</dbReference>
<dbReference type="InterPro" id="IPR024344">
    <property type="entry name" value="MDMPI_metal-binding"/>
</dbReference>
<gene>
    <name evidence="4" type="ORF">GCM10010226_34570</name>
</gene>
<feature type="domain" description="MDMPI C-terminal" evidence="2">
    <location>
        <begin position="148"/>
        <end position="267"/>
    </location>
</feature>
<comment type="caution">
    <text evidence="4">The sequence shown here is derived from an EMBL/GenBank/DDBJ whole genome shotgun (WGS) entry which is preliminary data.</text>
</comment>
<feature type="region of interest" description="Disordered" evidence="1">
    <location>
        <begin position="186"/>
        <end position="212"/>
    </location>
</feature>
<name>A0A918HDZ3_9ACTN</name>
<dbReference type="GO" id="GO:0046872">
    <property type="term" value="F:metal ion binding"/>
    <property type="evidence" value="ECO:0007669"/>
    <property type="project" value="InterPro"/>
</dbReference>
<dbReference type="Proteomes" id="UP000646776">
    <property type="component" value="Unassembled WGS sequence"/>
</dbReference>
<feature type="domain" description="Mycothiol-dependent maleylpyruvate isomerase metal-binding" evidence="3">
    <location>
        <begin position="9"/>
        <end position="129"/>
    </location>
</feature>
<dbReference type="InterPro" id="IPR010872">
    <property type="entry name" value="MDMPI_C-term_domain"/>
</dbReference>
<accession>A0A918HDZ3</accession>
<dbReference type="RefSeq" id="WP_189712175.1">
    <property type="nucleotide sequence ID" value="NZ_BMSA01000009.1"/>
</dbReference>
<dbReference type="Pfam" id="PF11716">
    <property type="entry name" value="MDMPI_N"/>
    <property type="match status" value="1"/>
</dbReference>
<evidence type="ECO:0000313" key="5">
    <source>
        <dbReference type="Proteomes" id="UP000646776"/>
    </source>
</evidence>
<evidence type="ECO:0000259" key="3">
    <source>
        <dbReference type="Pfam" id="PF11716"/>
    </source>
</evidence>
<dbReference type="Pfam" id="PF07398">
    <property type="entry name" value="MDMPI_C"/>
    <property type="match status" value="1"/>
</dbReference>
<sequence length="276" mass="29580">METSEFIRILDREGRALADAAAGAGSDAKVPTCPEWQVRDLLRHTGMVHRWAASFVAEGRTTYHQEEGRPDLDGAELLEWFREGHRRLVDTLASAPPDVDCWHFLPASSPLAFWARRQAHETAVHRADAESALGRTPEAIAAGIGAGFAADGIDELLGGFHARTRSRVRTERPKVLRIRTMDTTDTAGTADTADTADTAGTAGTTGADDATGGAVWTVRLSPEPPATERGADGEADCEISGPAGLLYLALWNRSPFPEVTGDASLAALWRERSAVI</sequence>
<organism evidence="4 5">
    <name type="scientific">Streptomyces phaeofaciens</name>
    <dbReference type="NCBI Taxonomy" id="68254"/>
    <lineage>
        <taxon>Bacteria</taxon>
        <taxon>Bacillati</taxon>
        <taxon>Actinomycetota</taxon>
        <taxon>Actinomycetes</taxon>
        <taxon>Kitasatosporales</taxon>
        <taxon>Streptomycetaceae</taxon>
        <taxon>Streptomyces</taxon>
    </lineage>
</organism>
<dbReference type="PANTHER" id="PTHR40758">
    <property type="entry name" value="CONSERVED PROTEIN"/>
    <property type="match status" value="1"/>
</dbReference>
<evidence type="ECO:0000313" key="4">
    <source>
        <dbReference type="EMBL" id="GGT54717.1"/>
    </source>
</evidence>
<reference evidence="4" key="2">
    <citation type="submission" date="2020-09" db="EMBL/GenBank/DDBJ databases">
        <authorList>
            <person name="Sun Q."/>
            <person name="Ohkuma M."/>
        </authorList>
    </citation>
    <scope>NUCLEOTIDE SEQUENCE</scope>
    <source>
        <strain evidence="4">JCM 4125</strain>
    </source>
</reference>
<evidence type="ECO:0008006" key="6">
    <source>
        <dbReference type="Google" id="ProtNLM"/>
    </source>
</evidence>
<evidence type="ECO:0000256" key="1">
    <source>
        <dbReference type="SAM" id="MobiDB-lite"/>
    </source>
</evidence>
<dbReference type="EMBL" id="BMSA01000009">
    <property type="protein sequence ID" value="GGT54717.1"/>
    <property type="molecule type" value="Genomic_DNA"/>
</dbReference>
<keyword evidence="5" id="KW-1185">Reference proteome</keyword>
<evidence type="ECO:0000259" key="2">
    <source>
        <dbReference type="Pfam" id="PF07398"/>
    </source>
</evidence>
<dbReference type="InterPro" id="IPR017517">
    <property type="entry name" value="Maleyloyr_isom"/>
</dbReference>
<proteinExistence type="predicted"/>
<dbReference type="GO" id="GO:0005886">
    <property type="term" value="C:plasma membrane"/>
    <property type="evidence" value="ECO:0007669"/>
    <property type="project" value="TreeGrafter"/>
</dbReference>
<dbReference type="AlphaFoldDB" id="A0A918HDZ3"/>
<dbReference type="SUPFAM" id="SSF109854">
    <property type="entry name" value="DinB/YfiT-like putative metalloenzymes"/>
    <property type="match status" value="1"/>
</dbReference>
<reference evidence="4" key="1">
    <citation type="journal article" date="2014" name="Int. J. Syst. Evol. Microbiol.">
        <title>Complete genome sequence of Corynebacterium casei LMG S-19264T (=DSM 44701T), isolated from a smear-ripened cheese.</title>
        <authorList>
            <consortium name="US DOE Joint Genome Institute (JGI-PGF)"/>
            <person name="Walter F."/>
            <person name="Albersmeier A."/>
            <person name="Kalinowski J."/>
            <person name="Ruckert C."/>
        </authorList>
    </citation>
    <scope>NUCLEOTIDE SEQUENCE</scope>
    <source>
        <strain evidence="4">JCM 4125</strain>
    </source>
</reference>
<dbReference type="InterPro" id="IPR034660">
    <property type="entry name" value="DinB/YfiT-like"/>
</dbReference>
<protein>
    <recommendedName>
        <fullName evidence="6">Maleylpyruvate isomerase family mycothiol-dependent enzyme</fullName>
    </recommendedName>
</protein>